<accession>A0A0D7CSD6</accession>
<dbReference type="RefSeq" id="WP_030066894.1">
    <property type="nucleotide sequence ID" value="NZ_JRKI01000005.1"/>
</dbReference>
<dbReference type="EMBL" id="JRKI01000005">
    <property type="protein sequence ID" value="KIZ19153.1"/>
    <property type="molecule type" value="Genomic_DNA"/>
</dbReference>
<name>A0A0D7CSD6_9ACTN</name>
<keyword evidence="2" id="KW-0472">Membrane</keyword>
<feature type="transmembrane region" description="Helical" evidence="2">
    <location>
        <begin position="43"/>
        <end position="64"/>
    </location>
</feature>
<evidence type="ECO:0000259" key="3">
    <source>
        <dbReference type="Pfam" id="PF11611"/>
    </source>
</evidence>
<feature type="transmembrane region" description="Helical" evidence="2">
    <location>
        <begin position="76"/>
        <end position="102"/>
    </location>
</feature>
<sequence>MSQQMNYQSAPMGAPAPQAARNGLGVAALVLGIIGFLSGLPMFLFWLAGPLGLLALIFGIVGTGRAKKGQATNKGAAITGTVLGALAIVLAIIGVIVSVLVVKSATETAVDEIKKQNGSSNSVKDLKAGAVAKYNNGLQVTVSKPSPYTVNPNTLIDGHTNGNKAWKVTVTIKNTGGKDYTNPLMTTDAEADGKKTEEVGDDKHGILHHDFEKTLSPNESSSVEMVFDAPPSAKELELKITPDLMLVPANWKLAL</sequence>
<dbReference type="Gene3D" id="2.60.40.1240">
    <property type="match status" value="1"/>
</dbReference>
<keyword evidence="1" id="KW-0732">Signal</keyword>
<keyword evidence="2" id="KW-1133">Transmembrane helix</keyword>
<evidence type="ECO:0000313" key="5">
    <source>
        <dbReference type="Proteomes" id="UP000032458"/>
    </source>
</evidence>
<comment type="caution">
    <text evidence="4">The sequence shown here is derived from an EMBL/GenBank/DDBJ whole genome shotgun (WGS) entry which is preliminary data.</text>
</comment>
<protein>
    <recommendedName>
        <fullName evidence="3">DUF4352 domain-containing protein</fullName>
    </recommendedName>
</protein>
<feature type="domain" description="DUF4352" evidence="3">
    <location>
        <begin position="137"/>
        <end position="244"/>
    </location>
</feature>
<dbReference type="Pfam" id="PF11611">
    <property type="entry name" value="DUF4352"/>
    <property type="match status" value="1"/>
</dbReference>
<dbReference type="Proteomes" id="UP000032458">
    <property type="component" value="Unassembled WGS sequence"/>
</dbReference>
<dbReference type="InterPro" id="IPR029051">
    <property type="entry name" value="DUF4352"/>
</dbReference>
<reference evidence="4 5" key="1">
    <citation type="submission" date="2014-09" db="EMBL/GenBank/DDBJ databases">
        <title>Draft genome sequence of Streptomyces natalensis ATCC 27448, producer of the antifungal pimaricin.</title>
        <authorList>
            <person name="Mendes M.V."/>
            <person name="Beites T."/>
            <person name="Pires S."/>
            <person name="Santos C.L."/>
            <person name="Moradas-Ferreira P."/>
        </authorList>
    </citation>
    <scope>NUCLEOTIDE SEQUENCE [LARGE SCALE GENOMIC DNA]</scope>
    <source>
        <strain evidence="4 5">ATCC 27448</strain>
    </source>
</reference>
<keyword evidence="5" id="KW-1185">Reference proteome</keyword>
<gene>
    <name evidence="4" type="ORF">SNA_04340</name>
</gene>
<dbReference type="PATRIC" id="fig|1240678.4.peg.917"/>
<evidence type="ECO:0000313" key="4">
    <source>
        <dbReference type="EMBL" id="KIZ19153.1"/>
    </source>
</evidence>
<keyword evidence="2" id="KW-0812">Transmembrane</keyword>
<organism evidence="4 5">
    <name type="scientific">Streptomyces natalensis ATCC 27448</name>
    <dbReference type="NCBI Taxonomy" id="1240678"/>
    <lineage>
        <taxon>Bacteria</taxon>
        <taxon>Bacillati</taxon>
        <taxon>Actinomycetota</taxon>
        <taxon>Actinomycetes</taxon>
        <taxon>Kitasatosporales</taxon>
        <taxon>Streptomycetaceae</taxon>
        <taxon>Streptomyces</taxon>
    </lineage>
</organism>
<proteinExistence type="predicted"/>
<dbReference type="InterPro" id="IPR029050">
    <property type="entry name" value="Immunoprotect_excell_Ig-like"/>
</dbReference>
<dbReference type="AlphaFoldDB" id="A0A0D7CSD6"/>
<evidence type="ECO:0000256" key="2">
    <source>
        <dbReference type="SAM" id="Phobius"/>
    </source>
</evidence>
<feature type="transmembrane region" description="Helical" evidence="2">
    <location>
        <begin position="20"/>
        <end position="37"/>
    </location>
</feature>
<evidence type="ECO:0000256" key="1">
    <source>
        <dbReference type="ARBA" id="ARBA00022729"/>
    </source>
</evidence>